<keyword evidence="1" id="KW-0812">Transmembrane</keyword>
<accession>A0A938X080</accession>
<organism evidence="2 3">
    <name type="scientific">Bifidobacterium pullorum subsp. saeculare</name>
    <dbReference type="NCBI Taxonomy" id="78257"/>
    <lineage>
        <taxon>Bacteria</taxon>
        <taxon>Bacillati</taxon>
        <taxon>Actinomycetota</taxon>
        <taxon>Actinomycetes</taxon>
        <taxon>Bifidobacteriales</taxon>
        <taxon>Bifidobacteriaceae</taxon>
        <taxon>Bifidobacterium</taxon>
    </lineage>
</organism>
<feature type="transmembrane region" description="Helical" evidence="1">
    <location>
        <begin position="12"/>
        <end position="45"/>
    </location>
</feature>
<gene>
    <name evidence="2" type="ORF">H7U32_08260</name>
</gene>
<dbReference type="RefSeq" id="WP_204469602.1">
    <property type="nucleotide sequence ID" value="NZ_JACLYU010000022.1"/>
</dbReference>
<evidence type="ECO:0000313" key="2">
    <source>
        <dbReference type="EMBL" id="MBM6700283.1"/>
    </source>
</evidence>
<evidence type="ECO:0000256" key="1">
    <source>
        <dbReference type="SAM" id="Phobius"/>
    </source>
</evidence>
<proteinExistence type="predicted"/>
<sequence length="51" mass="5555">MLNKDEGPRGSLMVWLMAVIVVSLAARIDTIVADVLVLVIGAYAMRDHSRS</sequence>
<keyword evidence="3" id="KW-1185">Reference proteome</keyword>
<dbReference type="AlphaFoldDB" id="A0A938X080"/>
<protein>
    <submittedName>
        <fullName evidence="2">Uncharacterized protein</fullName>
    </submittedName>
</protein>
<keyword evidence="1" id="KW-1133">Transmembrane helix</keyword>
<reference evidence="2" key="2">
    <citation type="journal article" date="2021" name="Sci. Rep.">
        <title>The distribution of antibiotic resistance genes in chicken gut microbiota commensals.</title>
        <authorList>
            <person name="Juricova H."/>
            <person name="Matiasovicova J."/>
            <person name="Kubasova T."/>
            <person name="Cejkova D."/>
            <person name="Rychlik I."/>
        </authorList>
    </citation>
    <scope>NUCLEOTIDE SEQUENCE</scope>
    <source>
        <strain evidence="2">An836</strain>
    </source>
</reference>
<dbReference type="Proteomes" id="UP000718821">
    <property type="component" value="Unassembled WGS sequence"/>
</dbReference>
<keyword evidence="1" id="KW-0472">Membrane</keyword>
<dbReference type="EMBL" id="JACLYU010000022">
    <property type="protein sequence ID" value="MBM6700283.1"/>
    <property type="molecule type" value="Genomic_DNA"/>
</dbReference>
<evidence type="ECO:0000313" key="3">
    <source>
        <dbReference type="Proteomes" id="UP000718821"/>
    </source>
</evidence>
<comment type="caution">
    <text evidence="2">The sequence shown here is derived from an EMBL/GenBank/DDBJ whole genome shotgun (WGS) entry which is preliminary data.</text>
</comment>
<name>A0A938X080_9BIFI</name>
<reference evidence="2" key="1">
    <citation type="submission" date="2020-08" db="EMBL/GenBank/DDBJ databases">
        <authorList>
            <person name="Cejkova D."/>
            <person name="Kubasova T."/>
            <person name="Jahodarova E."/>
            <person name="Rychlik I."/>
        </authorList>
    </citation>
    <scope>NUCLEOTIDE SEQUENCE</scope>
    <source>
        <strain evidence="2">An836</strain>
    </source>
</reference>